<comment type="caution">
    <text evidence="1">The sequence shown here is derived from an EMBL/GenBank/DDBJ whole genome shotgun (WGS) entry which is preliminary data.</text>
</comment>
<proteinExistence type="predicted"/>
<gene>
    <name evidence="1" type="ORF">I3842_10G088300</name>
</gene>
<evidence type="ECO:0008006" key="3">
    <source>
        <dbReference type="Google" id="ProtNLM"/>
    </source>
</evidence>
<name>A0A922DW44_CARIL</name>
<dbReference type="Proteomes" id="UP000811246">
    <property type="component" value="Chromosome 10"/>
</dbReference>
<dbReference type="AlphaFoldDB" id="A0A922DW44"/>
<dbReference type="EMBL" id="CM031834">
    <property type="protein sequence ID" value="KAG6691966.1"/>
    <property type="molecule type" value="Genomic_DNA"/>
</dbReference>
<reference evidence="1" key="1">
    <citation type="submission" date="2021-01" db="EMBL/GenBank/DDBJ databases">
        <authorList>
            <person name="Lovell J.T."/>
            <person name="Bentley N."/>
            <person name="Bhattarai G."/>
            <person name="Jenkins J.W."/>
            <person name="Sreedasyam A."/>
            <person name="Alarcon Y."/>
            <person name="Bock C."/>
            <person name="Boston L."/>
            <person name="Carlson J."/>
            <person name="Cervantes K."/>
            <person name="Clermont K."/>
            <person name="Krom N."/>
            <person name="Kubenka K."/>
            <person name="Mamidi S."/>
            <person name="Mattison C."/>
            <person name="Monteros M."/>
            <person name="Pisani C."/>
            <person name="Plott C."/>
            <person name="Rajasekar S."/>
            <person name="Rhein H.S."/>
            <person name="Rohla C."/>
            <person name="Song M."/>
            <person name="Hilaire R.S."/>
            <person name="Shu S."/>
            <person name="Wells L."/>
            <person name="Wang X."/>
            <person name="Webber J."/>
            <person name="Heerema R.J."/>
            <person name="Klein P."/>
            <person name="Conner P."/>
            <person name="Grauke L."/>
            <person name="Grimwood J."/>
            <person name="Schmutz J."/>
            <person name="Randall J.J."/>
        </authorList>
    </citation>
    <scope>NUCLEOTIDE SEQUENCE</scope>
    <source>
        <tissue evidence="1">Leaf</tissue>
    </source>
</reference>
<sequence>MCKKAGESVEHLLLHCEIARALWCEVCSRIGLNWVMPAMVVDVLACWGIPGGLPHIKAMWKMVPICIMWCIWQERNERTFEDKERTLEELRSLFFTTLLLWAISLDFNGQNVHDFLLSSLAN</sequence>
<accession>A0A922DW44</accession>
<evidence type="ECO:0000313" key="1">
    <source>
        <dbReference type="EMBL" id="KAG6691966.1"/>
    </source>
</evidence>
<evidence type="ECO:0000313" key="2">
    <source>
        <dbReference type="Proteomes" id="UP000811246"/>
    </source>
</evidence>
<organism evidence="1 2">
    <name type="scientific">Carya illinoinensis</name>
    <name type="common">Pecan</name>
    <dbReference type="NCBI Taxonomy" id="32201"/>
    <lineage>
        <taxon>Eukaryota</taxon>
        <taxon>Viridiplantae</taxon>
        <taxon>Streptophyta</taxon>
        <taxon>Embryophyta</taxon>
        <taxon>Tracheophyta</taxon>
        <taxon>Spermatophyta</taxon>
        <taxon>Magnoliopsida</taxon>
        <taxon>eudicotyledons</taxon>
        <taxon>Gunneridae</taxon>
        <taxon>Pentapetalae</taxon>
        <taxon>rosids</taxon>
        <taxon>fabids</taxon>
        <taxon>Fagales</taxon>
        <taxon>Juglandaceae</taxon>
        <taxon>Carya</taxon>
    </lineage>
</organism>
<protein>
    <recommendedName>
        <fullName evidence="3">Reverse transcriptase zinc-binding domain-containing protein</fullName>
    </recommendedName>
</protein>